<dbReference type="PANTHER" id="PTHR33121:SF70">
    <property type="entry name" value="SIGNALING PROTEIN YKOW"/>
    <property type="match status" value="1"/>
</dbReference>
<dbReference type="PANTHER" id="PTHR33121">
    <property type="entry name" value="CYCLIC DI-GMP PHOSPHODIESTERASE PDEF"/>
    <property type="match status" value="1"/>
</dbReference>
<dbReference type="Gene3D" id="3.20.20.450">
    <property type="entry name" value="EAL domain"/>
    <property type="match status" value="1"/>
</dbReference>
<feature type="domain" description="PAS" evidence="1">
    <location>
        <begin position="289"/>
        <end position="331"/>
    </location>
</feature>
<gene>
    <name evidence="3" type="ORF">GO986_06615</name>
</gene>
<dbReference type="SUPFAM" id="SSF55785">
    <property type="entry name" value="PYP-like sensor domain (PAS domain)"/>
    <property type="match status" value="1"/>
</dbReference>
<dbReference type="InterPro" id="IPR003018">
    <property type="entry name" value="GAF"/>
</dbReference>
<reference evidence="3 4" key="1">
    <citation type="submission" date="2019-12" db="EMBL/GenBank/DDBJ databases">
        <title>Deinococcus sp. HMF7620 Genome sequencing and assembly.</title>
        <authorList>
            <person name="Kang H."/>
            <person name="Kim H."/>
            <person name="Joh K."/>
        </authorList>
    </citation>
    <scope>NUCLEOTIDE SEQUENCE [LARGE SCALE GENOMIC DNA]</scope>
    <source>
        <strain evidence="3 4">HMF7620</strain>
    </source>
</reference>
<dbReference type="SMART" id="SM00091">
    <property type="entry name" value="PAS"/>
    <property type="match status" value="1"/>
</dbReference>
<dbReference type="PROSITE" id="PS50883">
    <property type="entry name" value="EAL"/>
    <property type="match status" value="1"/>
</dbReference>
<dbReference type="CDD" id="cd00130">
    <property type="entry name" value="PAS"/>
    <property type="match status" value="1"/>
</dbReference>
<dbReference type="InterPro" id="IPR000014">
    <property type="entry name" value="PAS"/>
</dbReference>
<feature type="domain" description="EAL" evidence="2">
    <location>
        <begin position="580"/>
        <end position="834"/>
    </location>
</feature>
<name>A0A7C9HQS9_9DEIO</name>
<dbReference type="Gene3D" id="3.30.70.270">
    <property type="match status" value="1"/>
</dbReference>
<dbReference type="GO" id="GO:0071111">
    <property type="term" value="F:cyclic-guanylate-specific phosphodiesterase activity"/>
    <property type="evidence" value="ECO:0007669"/>
    <property type="project" value="InterPro"/>
</dbReference>
<proteinExistence type="predicted"/>
<dbReference type="SUPFAM" id="SSF141868">
    <property type="entry name" value="EAL domain-like"/>
    <property type="match status" value="1"/>
</dbReference>
<dbReference type="CDD" id="cd01948">
    <property type="entry name" value="EAL"/>
    <property type="match status" value="1"/>
</dbReference>
<sequence>MSSWPSGMTAPPSPSTASLVMLLLTLRRALGQAATPQERRGALNAFCQAAADLGYQVSVSETSSSAQASAPIPDLPGKWLMLSDPTAATSPDTIDALLRLTLWQAPGPQLWLEQLQLYADVAGLLESISDPAELLAQAADALVQQFADYCVIYRAENGAPLPLSVAHPDPEQAARLHAYLLRRPLVSTAPGSVRAVIQDRSDHRLTDLTSEQLRLAARDDEEYEFVRSLHFRSALQFALVYGDEVYGALTLARTERNFTAADQALGREVAARLAAALTQAELHARLRRSEAEHRLIFESLNDGVLLTTSSGEISTLNARAAQLLGLPEDAVGFKLTEVPGTLQGAHGQPIHPALVLQVLSQQTPEATPLSGLARLTTPDGQVRWLQVRLRGLPREGGAARTLMTLTDVTGTYQLQAQLEHLSLHDAATGLPNRAHFLKLADQWAQSPGRTLCALRVLDMAPVLALHGEQGLRQYLYALASRLLTALPEGSVLGRVSEHVLAFVTERGAGLTELLGQLTQTLPAGEVALRPHLAAGQRLWSDDAPVALALADAEAAAEQAQQVGGPAVIVDRGQADRYQARVRLGRRLRDALERRQLSVHYQPVLDLKSGLLVGAEALARWTDEERGPVSPAEFIPLAEALGLMPSLTRLVLLRANRLASWASEQLGRPLRVAVNISAGELHAPEFTVRAERFLAAYPVAASQLEIEVTEQTLIQALPRVGAMLRALQAGGLSVALDDFGTGFSSLAVLQQLPVNKLKLDRSFVQGLEDDPRQRVLTQAVIDLAGQLDITVVAEGVETAGQLQLLRTMRCDQVQGFYLSRPLDTQTFQARLHTWPQTMQALLDQS</sequence>
<evidence type="ECO:0000259" key="1">
    <source>
        <dbReference type="PROSITE" id="PS50112"/>
    </source>
</evidence>
<dbReference type="InterPro" id="IPR001633">
    <property type="entry name" value="EAL_dom"/>
</dbReference>
<dbReference type="SUPFAM" id="SSF55781">
    <property type="entry name" value="GAF domain-like"/>
    <property type="match status" value="1"/>
</dbReference>
<dbReference type="SMART" id="SM00052">
    <property type="entry name" value="EAL"/>
    <property type="match status" value="1"/>
</dbReference>
<dbReference type="InterPro" id="IPR050706">
    <property type="entry name" value="Cyclic-di-GMP_PDE-like"/>
</dbReference>
<accession>A0A7C9HQS9</accession>
<dbReference type="InterPro" id="IPR029787">
    <property type="entry name" value="Nucleotide_cyclase"/>
</dbReference>
<dbReference type="SMART" id="SM00267">
    <property type="entry name" value="GGDEF"/>
    <property type="match status" value="1"/>
</dbReference>
<dbReference type="SUPFAM" id="SSF55073">
    <property type="entry name" value="Nucleotide cyclase"/>
    <property type="match status" value="1"/>
</dbReference>
<dbReference type="Gene3D" id="3.30.450.20">
    <property type="entry name" value="PAS domain"/>
    <property type="match status" value="1"/>
</dbReference>
<dbReference type="Proteomes" id="UP000483286">
    <property type="component" value="Unassembled WGS sequence"/>
</dbReference>
<dbReference type="InterPro" id="IPR035919">
    <property type="entry name" value="EAL_sf"/>
</dbReference>
<comment type="caution">
    <text evidence="3">The sequence shown here is derived from an EMBL/GenBank/DDBJ whole genome shotgun (WGS) entry which is preliminary data.</text>
</comment>
<evidence type="ECO:0000313" key="3">
    <source>
        <dbReference type="EMBL" id="MVN86434.1"/>
    </source>
</evidence>
<evidence type="ECO:0000313" key="4">
    <source>
        <dbReference type="Proteomes" id="UP000483286"/>
    </source>
</evidence>
<dbReference type="InterPro" id="IPR013656">
    <property type="entry name" value="PAS_4"/>
</dbReference>
<dbReference type="EMBL" id="WQLB01000006">
    <property type="protein sequence ID" value="MVN86434.1"/>
    <property type="molecule type" value="Genomic_DNA"/>
</dbReference>
<protein>
    <submittedName>
        <fullName evidence="3">EAL domain-containing protein</fullName>
    </submittedName>
</protein>
<dbReference type="Pfam" id="PF00563">
    <property type="entry name" value="EAL"/>
    <property type="match status" value="1"/>
</dbReference>
<evidence type="ECO:0000259" key="2">
    <source>
        <dbReference type="PROSITE" id="PS50883"/>
    </source>
</evidence>
<dbReference type="InterPro" id="IPR029016">
    <property type="entry name" value="GAF-like_dom_sf"/>
</dbReference>
<dbReference type="PROSITE" id="PS50112">
    <property type="entry name" value="PAS"/>
    <property type="match status" value="1"/>
</dbReference>
<dbReference type="InterPro" id="IPR043128">
    <property type="entry name" value="Rev_trsase/Diguanyl_cyclase"/>
</dbReference>
<keyword evidence="4" id="KW-1185">Reference proteome</keyword>
<dbReference type="AlphaFoldDB" id="A0A7C9HQS9"/>
<dbReference type="Pfam" id="PF01590">
    <property type="entry name" value="GAF"/>
    <property type="match status" value="1"/>
</dbReference>
<dbReference type="Pfam" id="PF08448">
    <property type="entry name" value="PAS_4"/>
    <property type="match status" value="1"/>
</dbReference>
<dbReference type="InterPro" id="IPR000160">
    <property type="entry name" value="GGDEF_dom"/>
</dbReference>
<dbReference type="InterPro" id="IPR035965">
    <property type="entry name" value="PAS-like_dom_sf"/>
</dbReference>
<dbReference type="Gene3D" id="3.30.450.40">
    <property type="match status" value="1"/>
</dbReference>
<organism evidence="3 4">
    <name type="scientific">Deinococcus arboris</name>
    <dbReference type="NCBI Taxonomy" id="2682977"/>
    <lineage>
        <taxon>Bacteria</taxon>
        <taxon>Thermotogati</taxon>
        <taxon>Deinococcota</taxon>
        <taxon>Deinococci</taxon>
        <taxon>Deinococcales</taxon>
        <taxon>Deinococcaceae</taxon>
        <taxon>Deinococcus</taxon>
    </lineage>
</organism>
<dbReference type="NCBIfam" id="TIGR00229">
    <property type="entry name" value="sensory_box"/>
    <property type="match status" value="1"/>
</dbReference>
<dbReference type="SMART" id="SM00065">
    <property type="entry name" value="GAF"/>
    <property type="match status" value="1"/>
</dbReference>